<proteinExistence type="predicted"/>
<evidence type="ECO:0000313" key="1">
    <source>
        <dbReference type="EMBL" id="VEU43979.1"/>
    </source>
</evidence>
<dbReference type="AlphaFoldDB" id="A0A448ZPM0"/>
<reference evidence="1 2" key="1">
    <citation type="submission" date="2019-01" db="EMBL/GenBank/DDBJ databases">
        <authorList>
            <person name="Ferrante I. M."/>
        </authorList>
    </citation>
    <scope>NUCLEOTIDE SEQUENCE [LARGE SCALE GENOMIC DNA]</scope>
    <source>
        <strain evidence="1 2">B856</strain>
    </source>
</reference>
<sequence>MLGPSLQSIVCLALAWRNDCFLRVVAWFVSDPWVPTHSDRIETIESNQTGGLFTHDPAKYRCAVLHTKGTDDLFSRSLRHLRIMSWTSAQFRRLLEVIIASTTELLVTLRLGAEDGELLWWLAPESWPVLMLRALDSMYEPVEE</sequence>
<keyword evidence="2" id="KW-1185">Reference proteome</keyword>
<organism evidence="1 2">
    <name type="scientific">Pseudo-nitzschia multistriata</name>
    <dbReference type="NCBI Taxonomy" id="183589"/>
    <lineage>
        <taxon>Eukaryota</taxon>
        <taxon>Sar</taxon>
        <taxon>Stramenopiles</taxon>
        <taxon>Ochrophyta</taxon>
        <taxon>Bacillariophyta</taxon>
        <taxon>Bacillariophyceae</taxon>
        <taxon>Bacillariophycidae</taxon>
        <taxon>Bacillariales</taxon>
        <taxon>Bacillariaceae</taxon>
        <taxon>Pseudo-nitzschia</taxon>
    </lineage>
</organism>
<dbReference type="EMBL" id="CAACVS010000602">
    <property type="protein sequence ID" value="VEU43979.1"/>
    <property type="molecule type" value="Genomic_DNA"/>
</dbReference>
<protein>
    <submittedName>
        <fullName evidence="1">Uncharacterized protein</fullName>
    </submittedName>
</protein>
<accession>A0A448ZPM0</accession>
<dbReference type="Proteomes" id="UP000291116">
    <property type="component" value="Unassembled WGS sequence"/>
</dbReference>
<gene>
    <name evidence="1" type="ORF">PSNMU_V1.4_AUG-EV-PASAV3_0110830</name>
</gene>
<name>A0A448ZPM0_9STRA</name>
<evidence type="ECO:0000313" key="2">
    <source>
        <dbReference type="Proteomes" id="UP000291116"/>
    </source>
</evidence>